<organism evidence="11 12">
    <name type="scientific">Galdieria yellowstonensis</name>
    <dbReference type="NCBI Taxonomy" id="3028027"/>
    <lineage>
        <taxon>Eukaryota</taxon>
        <taxon>Rhodophyta</taxon>
        <taxon>Bangiophyceae</taxon>
        <taxon>Galdieriales</taxon>
        <taxon>Galdieriaceae</taxon>
        <taxon>Galdieria</taxon>
    </lineage>
</organism>
<protein>
    <recommendedName>
        <fullName evidence="5">hydroxyacylglutathione hydrolase</fullName>
        <ecNumber evidence="5">3.1.2.6</ecNumber>
    </recommendedName>
    <alternativeName>
        <fullName evidence="9">Glyoxalase II</fullName>
    </alternativeName>
</protein>
<dbReference type="HAMAP" id="MF_01374">
    <property type="entry name" value="Glyoxalase_2"/>
    <property type="match status" value="1"/>
</dbReference>
<feature type="domain" description="Metallo-beta-lactamase" evidence="10">
    <location>
        <begin position="74"/>
        <end position="242"/>
    </location>
</feature>
<evidence type="ECO:0000256" key="3">
    <source>
        <dbReference type="ARBA" id="ARBA00004963"/>
    </source>
</evidence>
<evidence type="ECO:0000256" key="4">
    <source>
        <dbReference type="ARBA" id="ARBA00006759"/>
    </source>
</evidence>
<evidence type="ECO:0000313" key="12">
    <source>
        <dbReference type="Proteomes" id="UP001300502"/>
    </source>
</evidence>
<dbReference type="GO" id="GO:0004416">
    <property type="term" value="F:hydroxyacylglutathione hydrolase activity"/>
    <property type="evidence" value="ECO:0007669"/>
    <property type="project" value="UniProtKB-EC"/>
</dbReference>
<dbReference type="PANTHER" id="PTHR11935">
    <property type="entry name" value="BETA LACTAMASE DOMAIN"/>
    <property type="match status" value="1"/>
</dbReference>
<dbReference type="Proteomes" id="UP001300502">
    <property type="component" value="Unassembled WGS sequence"/>
</dbReference>
<dbReference type="PANTHER" id="PTHR11935:SF94">
    <property type="entry name" value="TENZING NORGAY, ISOFORM C"/>
    <property type="match status" value="1"/>
</dbReference>
<keyword evidence="12" id="KW-1185">Reference proteome</keyword>
<gene>
    <name evidence="11" type="ORF">GAYE_SCF31G4907</name>
</gene>
<dbReference type="Pfam" id="PF00753">
    <property type="entry name" value="Lactamase_B"/>
    <property type="match status" value="1"/>
</dbReference>
<comment type="caution">
    <text evidence="11">The sequence shown here is derived from an EMBL/GenBank/DDBJ whole genome shotgun (WGS) entry which is preliminary data.</text>
</comment>
<keyword evidence="7" id="KW-0378">Hydrolase</keyword>
<name>A0AAV9IIG6_9RHOD</name>
<dbReference type="InterPro" id="IPR032282">
    <property type="entry name" value="HAGH_C"/>
</dbReference>
<dbReference type="SUPFAM" id="SSF56281">
    <property type="entry name" value="Metallo-hydrolase/oxidoreductase"/>
    <property type="match status" value="1"/>
</dbReference>
<evidence type="ECO:0000256" key="6">
    <source>
        <dbReference type="ARBA" id="ARBA00022723"/>
    </source>
</evidence>
<dbReference type="EC" id="3.1.2.6" evidence="5"/>
<keyword evidence="8" id="KW-0862">Zinc</keyword>
<accession>A0AAV9IIG6</accession>
<dbReference type="PIRSF" id="PIRSF005457">
    <property type="entry name" value="Glx"/>
    <property type="match status" value="1"/>
</dbReference>
<dbReference type="AlphaFoldDB" id="A0AAV9IIG6"/>
<dbReference type="Gene3D" id="3.60.15.10">
    <property type="entry name" value="Ribonuclease Z/Hydroxyacylglutathione hydrolase-like"/>
    <property type="match status" value="1"/>
</dbReference>
<evidence type="ECO:0000313" key="11">
    <source>
        <dbReference type="EMBL" id="KAK4526986.1"/>
    </source>
</evidence>
<dbReference type="InterPro" id="IPR035680">
    <property type="entry name" value="Clx_II_MBL"/>
</dbReference>
<proteinExistence type="inferred from homology"/>
<dbReference type="InterPro" id="IPR001279">
    <property type="entry name" value="Metallo-B-lactamas"/>
</dbReference>
<evidence type="ECO:0000256" key="2">
    <source>
        <dbReference type="ARBA" id="ARBA00001947"/>
    </source>
</evidence>
<dbReference type="EMBL" id="JANCYU010000046">
    <property type="protein sequence ID" value="KAK4526986.1"/>
    <property type="molecule type" value="Genomic_DNA"/>
</dbReference>
<comment type="cofactor">
    <cofactor evidence="2">
        <name>Zn(2+)</name>
        <dbReference type="ChEBI" id="CHEBI:29105"/>
    </cofactor>
</comment>
<dbReference type="InterPro" id="IPR017782">
    <property type="entry name" value="Hydroxyacylglutathione_Hdrlase"/>
</dbReference>
<evidence type="ECO:0000256" key="8">
    <source>
        <dbReference type="ARBA" id="ARBA00022833"/>
    </source>
</evidence>
<evidence type="ECO:0000259" key="10">
    <source>
        <dbReference type="SMART" id="SM00849"/>
    </source>
</evidence>
<evidence type="ECO:0000256" key="5">
    <source>
        <dbReference type="ARBA" id="ARBA00011917"/>
    </source>
</evidence>
<dbReference type="SMART" id="SM00849">
    <property type="entry name" value="Lactamase_B"/>
    <property type="match status" value="1"/>
</dbReference>
<dbReference type="NCBIfam" id="TIGR03413">
    <property type="entry name" value="GSH_gloB"/>
    <property type="match status" value="1"/>
</dbReference>
<comment type="catalytic activity">
    <reaction evidence="1">
        <text>an S-(2-hydroxyacyl)glutathione + H2O = a 2-hydroxy carboxylate + glutathione + H(+)</text>
        <dbReference type="Rhea" id="RHEA:21864"/>
        <dbReference type="ChEBI" id="CHEBI:15377"/>
        <dbReference type="ChEBI" id="CHEBI:15378"/>
        <dbReference type="ChEBI" id="CHEBI:57925"/>
        <dbReference type="ChEBI" id="CHEBI:58896"/>
        <dbReference type="ChEBI" id="CHEBI:71261"/>
        <dbReference type="EC" id="3.1.2.6"/>
    </reaction>
</comment>
<reference evidence="11 12" key="1">
    <citation type="submission" date="2022-07" db="EMBL/GenBank/DDBJ databases">
        <title>Genome-wide signatures of adaptation to extreme environments.</title>
        <authorList>
            <person name="Cho C.H."/>
            <person name="Yoon H.S."/>
        </authorList>
    </citation>
    <scope>NUCLEOTIDE SEQUENCE [LARGE SCALE GENOMIC DNA]</scope>
    <source>
        <strain evidence="11 12">108.79 E11</strain>
    </source>
</reference>
<evidence type="ECO:0000256" key="1">
    <source>
        <dbReference type="ARBA" id="ARBA00001623"/>
    </source>
</evidence>
<dbReference type="GO" id="GO:0019243">
    <property type="term" value="P:methylglyoxal catabolic process to D-lactate via S-lactoyl-glutathione"/>
    <property type="evidence" value="ECO:0007669"/>
    <property type="project" value="InterPro"/>
</dbReference>
<dbReference type="CDD" id="cd07723">
    <property type="entry name" value="hydroxyacylglutathione_hydrolase_MBL-fold"/>
    <property type="match status" value="1"/>
</dbReference>
<comment type="similarity">
    <text evidence="4">Belongs to the metallo-beta-lactamase superfamily. Glyoxalase II family.</text>
</comment>
<dbReference type="InterPro" id="IPR036866">
    <property type="entry name" value="RibonucZ/Hydroxyglut_hydro"/>
</dbReference>
<evidence type="ECO:0000256" key="7">
    <source>
        <dbReference type="ARBA" id="ARBA00022801"/>
    </source>
</evidence>
<dbReference type="Pfam" id="PF16123">
    <property type="entry name" value="HAGH_C"/>
    <property type="match status" value="1"/>
</dbReference>
<comment type="pathway">
    <text evidence="3">Secondary metabolite metabolism; methylglyoxal degradation; (R)-lactate from methylglyoxal: step 2/2.</text>
</comment>
<dbReference type="GO" id="GO:0046872">
    <property type="term" value="F:metal ion binding"/>
    <property type="evidence" value="ECO:0007669"/>
    <property type="project" value="UniProtKB-KW"/>
</dbReference>
<keyword evidence="6" id="KW-0479">Metal-binding</keyword>
<evidence type="ECO:0000256" key="9">
    <source>
        <dbReference type="ARBA" id="ARBA00031044"/>
    </source>
</evidence>
<sequence length="324" mass="37063">MSRYKPAFQGIALCTKKLGLHNAVFCQRNRYLYTCFRGTRRPRQLMGLCSLQSRFDICSVSENVSVRTIPVLRDNYAYLLMDKQYNVAAAVDPVEPTKVLRAAEEEGVRLVAVLTTHKHWDHSGGNEELLEKYPSLKIYASKYETVPGMTHGVGQGDVFQFHTPSCLDVYVYCTPCHTRGHLLYFVKERNSTSNAHPILFSGDTLFIGGCGRFFEGSSEDMLKNIEQVIKSFPGNTLMFCGHEYTLKNLEFALLLEPNNQILKNKYNWAKQQRQLGKYTVPSTLAEEFQYNPFLRYNEVAIQKAVEQTEPTRVLAALRKQKDIF</sequence>